<organism evidence="3 4">
    <name type="scientific">Ethanoligenens harbinense (strain DSM 18485 / JCM 12961 / CGMCC 1.5033 / YUAN-3)</name>
    <dbReference type="NCBI Taxonomy" id="663278"/>
    <lineage>
        <taxon>Bacteria</taxon>
        <taxon>Bacillati</taxon>
        <taxon>Bacillota</taxon>
        <taxon>Clostridia</taxon>
        <taxon>Eubacteriales</taxon>
        <taxon>Oscillospiraceae</taxon>
        <taxon>Ethanoligenens</taxon>
    </lineage>
</organism>
<accession>E6U8Z6</accession>
<evidence type="ECO:0000313" key="4">
    <source>
        <dbReference type="Proteomes" id="UP000001551"/>
    </source>
</evidence>
<name>E6U8Z6_ETHHY</name>
<keyword evidence="4" id="KW-1185">Reference proteome</keyword>
<dbReference type="SUPFAM" id="SSF116734">
    <property type="entry name" value="DNA methylase specificity domain"/>
    <property type="match status" value="1"/>
</dbReference>
<protein>
    <submittedName>
        <fullName evidence="3">Restriction modification system, type I</fullName>
    </submittedName>
</protein>
<dbReference type="PANTHER" id="PTHR30408">
    <property type="entry name" value="TYPE-1 RESTRICTION ENZYME ECOKI SPECIFICITY PROTEIN"/>
    <property type="match status" value="1"/>
</dbReference>
<dbReference type="GO" id="GO:0009307">
    <property type="term" value="P:DNA restriction-modification system"/>
    <property type="evidence" value="ECO:0007669"/>
    <property type="project" value="UniProtKB-KW"/>
</dbReference>
<dbReference type="Gene3D" id="3.90.220.20">
    <property type="entry name" value="DNA methylase specificity domains"/>
    <property type="match status" value="1"/>
</dbReference>
<dbReference type="REBASE" id="30820">
    <property type="entry name" value="S1.EhaORF469P"/>
</dbReference>
<dbReference type="RefSeq" id="WP_013484441.1">
    <property type="nucleotide sequence ID" value="NC_014828.1"/>
</dbReference>
<dbReference type="InterPro" id="IPR044946">
    <property type="entry name" value="Restrct_endonuc_typeI_TRD_sf"/>
</dbReference>
<dbReference type="KEGG" id="eha:Ethha_0475"/>
<dbReference type="EMBL" id="CP002400">
    <property type="protein sequence ID" value="ADU26060.1"/>
    <property type="molecule type" value="Genomic_DNA"/>
</dbReference>
<evidence type="ECO:0000256" key="2">
    <source>
        <dbReference type="ARBA" id="ARBA00023125"/>
    </source>
</evidence>
<dbReference type="AlphaFoldDB" id="E6U8Z6"/>
<dbReference type="InterPro" id="IPR052021">
    <property type="entry name" value="Type-I_RS_S_subunit"/>
</dbReference>
<dbReference type="HOGENOM" id="CLU_105027_0_0_9"/>
<proteinExistence type="predicted"/>
<dbReference type="STRING" id="663278.Ethha_0475"/>
<gene>
    <name evidence="3" type="ordered locus">Ethha_0475</name>
</gene>
<dbReference type="Proteomes" id="UP000001551">
    <property type="component" value="Chromosome"/>
</dbReference>
<evidence type="ECO:0000256" key="1">
    <source>
        <dbReference type="ARBA" id="ARBA00022747"/>
    </source>
</evidence>
<sequence length="193" mass="21732">MGPFGSNIKVETFVDSGVPIISGNHLRGLYLDELEYNFITEEHARRLSNSLVRAGDIIFTHAGNIGQVALIPDNCDYPYYVISQRQFYLRCDKKKALPEYINYFFHSRVGQGKLLANASQTGVPSIARPSSHLKGISVVLPPIEVQLDWFETVRPMLQILNGNNKENKRLVSLRNMLLPRLMSGELSVADLSR</sequence>
<evidence type="ECO:0000313" key="3">
    <source>
        <dbReference type="EMBL" id="ADU26060.1"/>
    </source>
</evidence>
<dbReference type="GO" id="GO:0003677">
    <property type="term" value="F:DNA binding"/>
    <property type="evidence" value="ECO:0007669"/>
    <property type="project" value="UniProtKB-KW"/>
</dbReference>
<dbReference type="PANTHER" id="PTHR30408:SF12">
    <property type="entry name" value="TYPE I RESTRICTION ENZYME MJAVIII SPECIFICITY SUBUNIT"/>
    <property type="match status" value="1"/>
</dbReference>
<dbReference type="eggNOG" id="COG0732">
    <property type="taxonomic scope" value="Bacteria"/>
</dbReference>
<reference evidence="3 4" key="1">
    <citation type="submission" date="2010-12" db="EMBL/GenBank/DDBJ databases">
        <title>Complete sequence of Ethanoligenens harbinense YUAN-3.</title>
        <authorList>
            <person name="Lucas S."/>
            <person name="Copeland A."/>
            <person name="Lapidus A."/>
            <person name="Cheng J.-F."/>
            <person name="Bruce D."/>
            <person name="Goodwin L."/>
            <person name="Pitluck S."/>
            <person name="Chertkov O."/>
            <person name="Misra M."/>
            <person name="Detter J.C."/>
            <person name="Han C."/>
            <person name="Tapia R."/>
            <person name="Land M."/>
            <person name="Hauser L."/>
            <person name="Jeffries C."/>
            <person name="Kyrpides N."/>
            <person name="Ivanova N."/>
            <person name="Mikhailova N."/>
            <person name="Wang A."/>
            <person name="Mouttaki H."/>
            <person name="He Z."/>
            <person name="Zhou J."/>
            <person name="Hemme C.L."/>
            <person name="Woyke T."/>
        </authorList>
    </citation>
    <scope>NUCLEOTIDE SEQUENCE [LARGE SCALE GENOMIC DNA]</scope>
    <source>
        <strain evidence="4">DSM 18485 / JCM 12961 / CGMCC 1.5033 / YUAN-3</strain>
    </source>
</reference>
<keyword evidence="2" id="KW-0238">DNA-binding</keyword>
<keyword evidence="1" id="KW-0680">Restriction system</keyword>